<gene>
    <name evidence="3" type="primary">Psma2-L15</name>
    <name evidence="3" type="ORF">Hamer_G007973</name>
</gene>
<comment type="caution">
    <text evidence="3">The sequence shown here is derived from an EMBL/GenBank/DDBJ whole genome shotgun (WGS) entry which is preliminary data.</text>
</comment>
<name>A0A8J5JQT1_HOMAM</name>
<organism evidence="3 4">
    <name type="scientific">Homarus americanus</name>
    <name type="common">American lobster</name>
    <dbReference type="NCBI Taxonomy" id="6706"/>
    <lineage>
        <taxon>Eukaryota</taxon>
        <taxon>Metazoa</taxon>
        <taxon>Ecdysozoa</taxon>
        <taxon>Arthropoda</taxon>
        <taxon>Crustacea</taxon>
        <taxon>Multicrustacea</taxon>
        <taxon>Malacostraca</taxon>
        <taxon>Eumalacostraca</taxon>
        <taxon>Eucarida</taxon>
        <taxon>Decapoda</taxon>
        <taxon>Pleocyemata</taxon>
        <taxon>Astacidea</taxon>
        <taxon>Nephropoidea</taxon>
        <taxon>Nephropidae</taxon>
        <taxon>Homarus</taxon>
    </lineage>
</organism>
<feature type="chain" id="PRO_5035215000" evidence="2">
    <location>
        <begin position="26"/>
        <end position="404"/>
    </location>
</feature>
<evidence type="ECO:0000256" key="2">
    <source>
        <dbReference type="SAM" id="SignalP"/>
    </source>
</evidence>
<keyword evidence="2" id="KW-0732">Signal</keyword>
<proteinExistence type="predicted"/>
<keyword evidence="3" id="KW-0647">Proteasome</keyword>
<evidence type="ECO:0000313" key="4">
    <source>
        <dbReference type="Proteomes" id="UP000747542"/>
    </source>
</evidence>
<dbReference type="Gene3D" id="1.10.287.70">
    <property type="match status" value="1"/>
</dbReference>
<reference evidence="3" key="1">
    <citation type="journal article" date="2021" name="Sci. Adv.">
        <title>The American lobster genome reveals insights on longevity, neural, and immune adaptations.</title>
        <authorList>
            <person name="Polinski J.M."/>
            <person name="Zimin A.V."/>
            <person name="Clark K.F."/>
            <person name="Kohn A.B."/>
            <person name="Sadowski N."/>
            <person name="Timp W."/>
            <person name="Ptitsyn A."/>
            <person name="Khanna P."/>
            <person name="Romanova D.Y."/>
            <person name="Williams P."/>
            <person name="Greenwood S.J."/>
            <person name="Moroz L.L."/>
            <person name="Walt D.R."/>
            <person name="Bodnar A.G."/>
        </authorList>
    </citation>
    <scope>NUCLEOTIDE SEQUENCE</scope>
    <source>
        <strain evidence="3">GMGI-L3</strain>
    </source>
</reference>
<feature type="transmembrane region" description="Helical" evidence="1">
    <location>
        <begin position="333"/>
        <end position="351"/>
    </location>
</feature>
<dbReference type="GO" id="GO:0000502">
    <property type="term" value="C:proteasome complex"/>
    <property type="evidence" value="ECO:0007669"/>
    <property type="project" value="UniProtKB-KW"/>
</dbReference>
<dbReference type="AlphaFoldDB" id="A0A8J5JQT1"/>
<feature type="non-terminal residue" evidence="3">
    <location>
        <position position="404"/>
    </location>
</feature>
<protein>
    <submittedName>
        <fullName evidence="3">Putative Proteasome subunit alpha type-2-like 15</fullName>
    </submittedName>
</protein>
<keyword evidence="4" id="KW-1185">Reference proteome</keyword>
<sequence length="404" mass="45787">RMMVKTGYQMAVLVIMVINAATVVSQNLEVDVGLIVNQVVEHHLTGCHLVLITTTQHSRLFSRIIRHMSVGVEAGVVVEAGSVFSENQLTQDHLLRGLWRDTRTTCHGLILDLTTTTSNNTNFIFRLTEASSLWKFSEMRVVLVGGKAGMKDVLLHHGLRNTVHVLYLAITDLTLHTPPWHTNSRLRKVLPQEGIVSERVWVYRRCLYCNNGEMDVQLILQKNLTSLIQQPAHLFPEQFHNLMGYKYRVVALRYFPYMDYERDRDEPGTTVTPKDSLDREESDFCMIAAPTPERLQVIDYTKGYTPDVMITLSLKPTLLPENLSLIRPFEGELWVALLLSVVAFGVLMWVLQKVWLWAAGGRSVKFNTAFLYGWGALLEKPPPVPSVTVSGQVNITLTSILIFF</sequence>
<keyword evidence="1" id="KW-0472">Membrane</keyword>
<evidence type="ECO:0000256" key="1">
    <source>
        <dbReference type="SAM" id="Phobius"/>
    </source>
</evidence>
<dbReference type="EMBL" id="JAHLQT010027705">
    <property type="protein sequence ID" value="KAG7162435.1"/>
    <property type="molecule type" value="Genomic_DNA"/>
</dbReference>
<evidence type="ECO:0000313" key="3">
    <source>
        <dbReference type="EMBL" id="KAG7162435.1"/>
    </source>
</evidence>
<dbReference type="Proteomes" id="UP000747542">
    <property type="component" value="Unassembled WGS sequence"/>
</dbReference>
<keyword evidence="1" id="KW-0812">Transmembrane</keyword>
<accession>A0A8J5JQT1</accession>
<feature type="signal peptide" evidence="2">
    <location>
        <begin position="1"/>
        <end position="25"/>
    </location>
</feature>
<keyword evidence="1" id="KW-1133">Transmembrane helix</keyword>
<feature type="non-terminal residue" evidence="3">
    <location>
        <position position="1"/>
    </location>
</feature>